<organism evidence="2 3">
    <name type="scientific">Tolypocladium paradoxum</name>
    <dbReference type="NCBI Taxonomy" id="94208"/>
    <lineage>
        <taxon>Eukaryota</taxon>
        <taxon>Fungi</taxon>
        <taxon>Dikarya</taxon>
        <taxon>Ascomycota</taxon>
        <taxon>Pezizomycotina</taxon>
        <taxon>Sordariomycetes</taxon>
        <taxon>Hypocreomycetidae</taxon>
        <taxon>Hypocreales</taxon>
        <taxon>Ophiocordycipitaceae</taxon>
        <taxon>Tolypocladium</taxon>
    </lineage>
</organism>
<dbReference type="EMBL" id="PKSG01000606">
    <property type="protein sequence ID" value="POR33930.1"/>
    <property type="molecule type" value="Genomic_DNA"/>
</dbReference>
<dbReference type="PANTHER" id="PTHR42791:SF1">
    <property type="entry name" value="N-ACETYLTRANSFERASE DOMAIN-CONTAINING PROTEIN"/>
    <property type="match status" value="1"/>
</dbReference>
<dbReference type="SUPFAM" id="SSF55729">
    <property type="entry name" value="Acyl-CoA N-acyltransferases (Nat)"/>
    <property type="match status" value="1"/>
</dbReference>
<dbReference type="InterPro" id="IPR016181">
    <property type="entry name" value="Acyl_CoA_acyltransferase"/>
</dbReference>
<dbReference type="OrthoDB" id="2744543at2759"/>
<dbReference type="Proteomes" id="UP000237481">
    <property type="component" value="Unassembled WGS sequence"/>
</dbReference>
<evidence type="ECO:0000313" key="2">
    <source>
        <dbReference type="EMBL" id="POR33930.1"/>
    </source>
</evidence>
<dbReference type="STRING" id="94208.A0A2S4KUT5"/>
<feature type="domain" description="N-acetyltransferase" evidence="1">
    <location>
        <begin position="29"/>
        <end position="211"/>
    </location>
</feature>
<protein>
    <recommendedName>
        <fullName evidence="1">N-acetyltransferase domain-containing protein</fullName>
    </recommendedName>
</protein>
<evidence type="ECO:0000259" key="1">
    <source>
        <dbReference type="PROSITE" id="PS51186"/>
    </source>
</evidence>
<proteinExistence type="predicted"/>
<keyword evidence="3" id="KW-1185">Reference proteome</keyword>
<sequence>MDASISAVDVLNAEHIVRTVDFPAMQDGPLYRLMFPSWADTTEAQQKEIVQWYAEGLKDALRRKTDNFLQIRVSDGTPLGFCGWVMEHRRHEVTKSSTLQHAPGQHLPETLDLSAWLSVSRDLRKERERVLKGLDEVCRLTFMSVHPDHQRQGLGSKMLERVCDEIDRLGWPAFVMASPAGVRLYAKFGFDVVGRVETCEGAFTSMFRQSRPWCERRL</sequence>
<dbReference type="PANTHER" id="PTHR42791">
    <property type="entry name" value="GNAT FAMILY ACETYLTRANSFERASE"/>
    <property type="match status" value="1"/>
</dbReference>
<gene>
    <name evidence="2" type="ORF">TPAR_05883</name>
</gene>
<accession>A0A2S4KUT5</accession>
<dbReference type="Gene3D" id="3.40.630.30">
    <property type="match status" value="1"/>
</dbReference>
<evidence type="ECO:0000313" key="3">
    <source>
        <dbReference type="Proteomes" id="UP000237481"/>
    </source>
</evidence>
<name>A0A2S4KUT5_9HYPO</name>
<dbReference type="Pfam" id="PF13508">
    <property type="entry name" value="Acetyltransf_7"/>
    <property type="match status" value="1"/>
</dbReference>
<reference evidence="2 3" key="1">
    <citation type="submission" date="2018-01" db="EMBL/GenBank/DDBJ databases">
        <title>Harnessing the power of phylogenomics to disentangle the directionality and signatures of interkingdom host jumping in the parasitic fungal genus Tolypocladium.</title>
        <authorList>
            <person name="Quandt C.A."/>
            <person name="Patterson W."/>
            <person name="Spatafora J.W."/>
        </authorList>
    </citation>
    <scope>NUCLEOTIDE SEQUENCE [LARGE SCALE GENOMIC DNA]</scope>
    <source>
        <strain evidence="2 3">NRBC 100945</strain>
    </source>
</reference>
<dbReference type="GO" id="GO:0016747">
    <property type="term" value="F:acyltransferase activity, transferring groups other than amino-acyl groups"/>
    <property type="evidence" value="ECO:0007669"/>
    <property type="project" value="InterPro"/>
</dbReference>
<dbReference type="InterPro" id="IPR052523">
    <property type="entry name" value="Trichothecene_AcTrans"/>
</dbReference>
<dbReference type="InterPro" id="IPR000182">
    <property type="entry name" value="GNAT_dom"/>
</dbReference>
<comment type="caution">
    <text evidence="2">The sequence shown here is derived from an EMBL/GenBank/DDBJ whole genome shotgun (WGS) entry which is preliminary data.</text>
</comment>
<dbReference type="PROSITE" id="PS51186">
    <property type="entry name" value="GNAT"/>
    <property type="match status" value="1"/>
</dbReference>
<dbReference type="CDD" id="cd04301">
    <property type="entry name" value="NAT_SF"/>
    <property type="match status" value="1"/>
</dbReference>
<dbReference type="AlphaFoldDB" id="A0A2S4KUT5"/>